<protein>
    <submittedName>
        <fullName evidence="2">Head assembly cochaperone with GroEL</fullName>
    </submittedName>
</protein>
<sequence length="107" mass="11633">MKDIKALGESVVITAIAKSAGTEERSSSGIIISTQRAEGEIPQLGEIYSIGDSVPKGYFEIGDVVPLPNGNMRNVPHPETVFNNKKAKELDQKFITAHYRSIAAVYK</sequence>
<dbReference type="InterPro" id="IPR037124">
    <property type="entry name" value="Chaperonin_GroES_sf"/>
</dbReference>
<dbReference type="GO" id="GO:0005524">
    <property type="term" value="F:ATP binding"/>
    <property type="evidence" value="ECO:0007669"/>
    <property type="project" value="InterPro"/>
</dbReference>
<dbReference type="GeneID" id="26622748"/>
<proteinExistence type="predicted"/>
<evidence type="ECO:0000313" key="2">
    <source>
        <dbReference type="EMBL" id="AKA62066.1"/>
    </source>
</evidence>
<dbReference type="InterPro" id="IPR011032">
    <property type="entry name" value="GroES-like_sf"/>
</dbReference>
<evidence type="ECO:0000256" key="1">
    <source>
        <dbReference type="ARBA" id="ARBA00023186"/>
    </source>
</evidence>
<organism evidence="2 3">
    <name type="scientific">Proteus phage vB_PmiM_Pm5461</name>
    <dbReference type="NCBI Taxonomy" id="1636250"/>
    <lineage>
        <taxon>Viruses</taxon>
        <taxon>Duplodnaviria</taxon>
        <taxon>Heunggongvirae</taxon>
        <taxon>Uroviricota</taxon>
        <taxon>Caudoviricetes</taxon>
        <taxon>Pantevenvirales</taxon>
        <taxon>Straboviridae</taxon>
        <taxon>Bragavirus</taxon>
        <taxon>Bragavirus pm5461</taxon>
    </lineage>
</organism>
<dbReference type="KEGG" id="vg:26622748"/>
<evidence type="ECO:0000313" key="3">
    <source>
        <dbReference type="Proteomes" id="UP000202749"/>
    </source>
</evidence>
<name>A0A0G2SSM0_9CAUD</name>
<gene>
    <name evidence="2" type="ORF">Pm5461_200</name>
</gene>
<accession>A0A0G2SSM0</accession>
<dbReference type="OrthoDB" id="19822at10239"/>
<dbReference type="Gene3D" id="2.30.33.40">
    <property type="entry name" value="GroES chaperonin"/>
    <property type="match status" value="1"/>
</dbReference>
<dbReference type="GO" id="GO:0044183">
    <property type="term" value="F:protein folding chaperone"/>
    <property type="evidence" value="ECO:0007669"/>
    <property type="project" value="InterPro"/>
</dbReference>
<dbReference type="Proteomes" id="UP000202749">
    <property type="component" value="Segment"/>
</dbReference>
<dbReference type="RefSeq" id="YP_009195622.1">
    <property type="nucleotide sequence ID" value="NC_028762.1"/>
</dbReference>
<reference evidence="2 3" key="1">
    <citation type="submission" date="2015-03" db="EMBL/GenBank/DDBJ databases">
        <authorList>
            <person name="Melo L.D.R."/>
            <person name="Veiga P."/>
            <person name="Cerca N."/>
            <person name="Kropinski A.M."/>
            <person name="Azeredo J."/>
            <person name="Almeida C."/>
            <person name="Sillankorva S."/>
        </authorList>
    </citation>
    <scope>NUCLEOTIDE SEQUENCE [LARGE SCALE GENOMIC DNA]</scope>
</reference>
<dbReference type="Pfam" id="PF00166">
    <property type="entry name" value="Cpn10"/>
    <property type="match status" value="1"/>
</dbReference>
<dbReference type="InterPro" id="IPR020818">
    <property type="entry name" value="Chaperonin_GroES"/>
</dbReference>
<dbReference type="SUPFAM" id="SSF50129">
    <property type="entry name" value="GroES-like"/>
    <property type="match status" value="1"/>
</dbReference>
<keyword evidence="3" id="KW-1185">Reference proteome</keyword>
<keyword evidence="1" id="KW-0143">Chaperone</keyword>
<dbReference type="EMBL" id="KP890823">
    <property type="protein sequence ID" value="AKA62066.1"/>
    <property type="molecule type" value="Genomic_DNA"/>
</dbReference>